<reference evidence="3" key="1">
    <citation type="submission" date="2016-06" db="UniProtKB">
        <authorList>
            <consortium name="WormBaseParasite"/>
        </authorList>
    </citation>
    <scope>IDENTIFICATION</scope>
</reference>
<sequence>MVRINSKGDSSQGAVFSGFKYFYKNRYHAATSGLFLFDSEIPGLLRSLYFHNTLMERSIFGVKNADVTRDGQIIIVDDMGDVYEGNLAHYTLFSDPYFDNVSDGFSWIVDYMVKVKVSRLCGILPAKSAFLTPDGRNKVLNLLEVDPRSVLHCTENVSKVEVS</sequence>
<dbReference type="Proteomes" id="UP000267606">
    <property type="component" value="Unassembled WGS sequence"/>
</dbReference>
<organism evidence="3">
    <name type="scientific">Onchocerca flexuosa</name>
    <dbReference type="NCBI Taxonomy" id="387005"/>
    <lineage>
        <taxon>Eukaryota</taxon>
        <taxon>Metazoa</taxon>
        <taxon>Ecdysozoa</taxon>
        <taxon>Nematoda</taxon>
        <taxon>Chromadorea</taxon>
        <taxon>Rhabditida</taxon>
        <taxon>Spirurina</taxon>
        <taxon>Spiruromorpha</taxon>
        <taxon>Filarioidea</taxon>
        <taxon>Onchocercidae</taxon>
        <taxon>Onchocerca</taxon>
    </lineage>
</organism>
<gene>
    <name evidence="1" type="ORF">OFLC_LOCUS7135</name>
</gene>
<dbReference type="EMBL" id="UZAJ01007244">
    <property type="protein sequence ID" value="VDO49496.1"/>
    <property type="molecule type" value="Genomic_DNA"/>
</dbReference>
<keyword evidence="2" id="KW-1185">Reference proteome</keyword>
<evidence type="ECO:0000313" key="3">
    <source>
        <dbReference type="WBParaSite" id="OFLC_0000713401-mRNA-1"/>
    </source>
</evidence>
<evidence type="ECO:0000313" key="1">
    <source>
        <dbReference type="EMBL" id="VDO49496.1"/>
    </source>
</evidence>
<dbReference type="WBParaSite" id="OFLC_0000713401-mRNA-1">
    <property type="protein sequence ID" value="OFLC_0000713401-mRNA-1"/>
    <property type="gene ID" value="OFLC_0000713401"/>
</dbReference>
<dbReference type="AlphaFoldDB" id="A0A183HI23"/>
<accession>A0A183HI23</accession>
<protein>
    <submittedName>
        <fullName evidence="3">Glutamine amidotransferase type-2 domain-containing protein</fullName>
    </submittedName>
</protein>
<dbReference type="STRING" id="387005.A0A183HI23"/>
<evidence type="ECO:0000313" key="2">
    <source>
        <dbReference type="Proteomes" id="UP000267606"/>
    </source>
</evidence>
<reference evidence="1 2" key="2">
    <citation type="submission" date="2018-11" db="EMBL/GenBank/DDBJ databases">
        <authorList>
            <consortium name="Pathogen Informatics"/>
        </authorList>
    </citation>
    <scope>NUCLEOTIDE SEQUENCE [LARGE SCALE GENOMIC DNA]</scope>
</reference>
<proteinExistence type="predicted"/>
<name>A0A183HI23_9BILA</name>